<sequence>MQLLNRVTVTKDKLRNRMNLPLLSSIIRIEMSLEEDKICCTQFEPSNEMLNFNSSIYEKITPEEEKEQKELLQHMLD</sequence>
<evidence type="ECO:0000313" key="2">
    <source>
        <dbReference type="Proteomes" id="UP000786811"/>
    </source>
</evidence>
<reference evidence="1" key="1">
    <citation type="submission" date="2021-04" db="EMBL/GenBank/DDBJ databases">
        <authorList>
            <person name="Chebbi M.A.C M."/>
        </authorList>
    </citation>
    <scope>NUCLEOTIDE SEQUENCE</scope>
</reference>
<protein>
    <submittedName>
        <fullName evidence="1">Uncharacterized protein</fullName>
    </submittedName>
</protein>
<gene>
    <name evidence="1" type="ORF">HICCMSTLAB_LOCUS5741</name>
</gene>
<accession>A0A8J2HBA1</accession>
<evidence type="ECO:0000313" key="1">
    <source>
        <dbReference type="EMBL" id="CAG5090767.1"/>
    </source>
</evidence>
<comment type="caution">
    <text evidence="1">The sequence shown here is derived from an EMBL/GenBank/DDBJ whole genome shotgun (WGS) entry which is preliminary data.</text>
</comment>
<dbReference type="AlphaFoldDB" id="A0A8J2HBA1"/>
<proteinExistence type="predicted"/>
<dbReference type="OrthoDB" id="10023262at2759"/>
<dbReference type="Proteomes" id="UP000786811">
    <property type="component" value="Unassembled WGS sequence"/>
</dbReference>
<name>A0A8J2HBA1_COTCN</name>
<organism evidence="1 2">
    <name type="scientific">Cotesia congregata</name>
    <name type="common">Parasitoid wasp</name>
    <name type="synonym">Apanteles congregatus</name>
    <dbReference type="NCBI Taxonomy" id="51543"/>
    <lineage>
        <taxon>Eukaryota</taxon>
        <taxon>Metazoa</taxon>
        <taxon>Ecdysozoa</taxon>
        <taxon>Arthropoda</taxon>
        <taxon>Hexapoda</taxon>
        <taxon>Insecta</taxon>
        <taxon>Pterygota</taxon>
        <taxon>Neoptera</taxon>
        <taxon>Endopterygota</taxon>
        <taxon>Hymenoptera</taxon>
        <taxon>Apocrita</taxon>
        <taxon>Ichneumonoidea</taxon>
        <taxon>Braconidae</taxon>
        <taxon>Microgastrinae</taxon>
        <taxon>Cotesia</taxon>
    </lineage>
</organism>
<dbReference type="EMBL" id="CAJNRD030001119">
    <property type="protein sequence ID" value="CAG5090767.1"/>
    <property type="molecule type" value="Genomic_DNA"/>
</dbReference>
<keyword evidence="2" id="KW-1185">Reference proteome</keyword>